<dbReference type="GO" id="GO:0034446">
    <property type="term" value="P:substrate adhesion-dependent cell spreading"/>
    <property type="evidence" value="ECO:0007669"/>
    <property type="project" value="TreeGrafter"/>
</dbReference>
<evidence type="ECO:0000256" key="6">
    <source>
        <dbReference type="SAM" id="MobiDB-lite"/>
    </source>
</evidence>
<dbReference type="Pfam" id="PF00595">
    <property type="entry name" value="PDZ"/>
    <property type="match status" value="1"/>
</dbReference>
<dbReference type="Pfam" id="PF00788">
    <property type="entry name" value="RA"/>
    <property type="match status" value="1"/>
</dbReference>
<protein>
    <recommendedName>
        <fullName evidence="5">Ras-associating and dilute domain-containing protein</fullName>
    </recommendedName>
</protein>
<dbReference type="AlphaFoldDB" id="A0A8C0BP96"/>
<keyword evidence="2" id="KW-0130">Cell adhesion</keyword>
<dbReference type="PANTHER" id="PTHR16027:SF3">
    <property type="entry name" value="RAS-ASSOCIATING AND DILUTE DOMAIN-CONTAINING PROTEIN"/>
    <property type="match status" value="1"/>
</dbReference>
<dbReference type="SMART" id="SM01132">
    <property type="entry name" value="DIL"/>
    <property type="match status" value="1"/>
</dbReference>
<dbReference type="InterPro" id="IPR037983">
    <property type="entry name" value="CBD_Rasip1/Radil"/>
</dbReference>
<dbReference type="InterPro" id="IPR008984">
    <property type="entry name" value="SMAD_FHA_dom_sf"/>
</dbReference>
<dbReference type="SMART" id="SM00228">
    <property type="entry name" value="PDZ"/>
    <property type="match status" value="1"/>
</dbReference>
<dbReference type="InterPro" id="IPR001478">
    <property type="entry name" value="PDZ"/>
</dbReference>
<dbReference type="Gene3D" id="2.30.42.10">
    <property type="match status" value="1"/>
</dbReference>
<dbReference type="PANTHER" id="PTHR16027">
    <property type="entry name" value="DILUTE DOMAIN-CONTAINING PROTEIN YPR089W"/>
    <property type="match status" value="1"/>
</dbReference>
<accession>A0A8C0BP96</accession>
<dbReference type="FunFam" id="2.30.42.10:FF:000156">
    <property type="entry name" value="Ras-associating and dilute domain-containing protein"/>
    <property type="match status" value="1"/>
</dbReference>
<proteinExistence type="inferred from homology"/>
<dbReference type="CDD" id="cd06690">
    <property type="entry name" value="PDZ_Radil-like"/>
    <property type="match status" value="1"/>
</dbReference>
<evidence type="ECO:0000256" key="2">
    <source>
        <dbReference type="ARBA" id="ARBA00022889"/>
    </source>
</evidence>
<dbReference type="Proteomes" id="UP000694555">
    <property type="component" value="Unplaced"/>
</dbReference>
<dbReference type="PROSITE" id="PS50200">
    <property type="entry name" value="RA"/>
    <property type="match status" value="1"/>
</dbReference>
<dbReference type="PROSITE" id="PS51126">
    <property type="entry name" value="DILUTE"/>
    <property type="match status" value="1"/>
</dbReference>
<dbReference type="InterPro" id="IPR000253">
    <property type="entry name" value="FHA_dom"/>
</dbReference>
<feature type="region of interest" description="Disordered" evidence="6">
    <location>
        <begin position="866"/>
        <end position="945"/>
    </location>
</feature>
<dbReference type="SMART" id="SM00314">
    <property type="entry name" value="RA"/>
    <property type="match status" value="1"/>
</dbReference>
<dbReference type="SUPFAM" id="SSF50156">
    <property type="entry name" value="PDZ domain-like"/>
    <property type="match status" value="1"/>
</dbReference>
<feature type="domain" description="PDZ" evidence="7">
    <location>
        <begin position="955"/>
        <end position="1040"/>
    </location>
</feature>
<dbReference type="GO" id="GO:0007165">
    <property type="term" value="P:signal transduction"/>
    <property type="evidence" value="ECO:0007669"/>
    <property type="project" value="InterPro"/>
</dbReference>
<reference evidence="10" key="1">
    <citation type="submission" date="2025-08" db="UniProtKB">
        <authorList>
            <consortium name="Ensembl"/>
        </authorList>
    </citation>
    <scope>IDENTIFICATION</scope>
</reference>
<dbReference type="Gene3D" id="3.10.20.90">
    <property type="entry name" value="Phosphatidylinositol 3-kinase Catalytic Subunit, Chain A, domain 1"/>
    <property type="match status" value="1"/>
</dbReference>
<dbReference type="GO" id="GO:0051020">
    <property type="term" value="F:GTPase binding"/>
    <property type="evidence" value="ECO:0007669"/>
    <property type="project" value="TreeGrafter"/>
</dbReference>
<comment type="function">
    <text evidence="3">Downstream effector of Rap required for cell adhesion and migration of neural crest precursors during development.</text>
</comment>
<dbReference type="Gene3D" id="2.60.200.20">
    <property type="match status" value="1"/>
</dbReference>
<feature type="compositionally biased region" description="Polar residues" evidence="6">
    <location>
        <begin position="893"/>
        <end position="904"/>
    </location>
</feature>
<feature type="domain" description="Ras-associating" evidence="8">
    <location>
        <begin position="60"/>
        <end position="163"/>
    </location>
</feature>
<evidence type="ECO:0000256" key="5">
    <source>
        <dbReference type="ARBA" id="ARBA00073766"/>
    </source>
</evidence>
<evidence type="ECO:0000256" key="4">
    <source>
        <dbReference type="ARBA" id="ARBA00061397"/>
    </source>
</evidence>
<feature type="region of interest" description="Disordered" evidence="6">
    <location>
        <begin position="186"/>
        <end position="222"/>
    </location>
</feature>
<dbReference type="InterPro" id="IPR000159">
    <property type="entry name" value="RA_dom"/>
</dbReference>
<evidence type="ECO:0000313" key="10">
    <source>
        <dbReference type="Ensembl" id="ENSBJAP00000019658.1"/>
    </source>
</evidence>
<evidence type="ECO:0000256" key="1">
    <source>
        <dbReference type="ARBA" id="ARBA00022473"/>
    </source>
</evidence>
<dbReference type="SUPFAM" id="SSF54236">
    <property type="entry name" value="Ubiquitin-like"/>
    <property type="match status" value="1"/>
</dbReference>
<feature type="region of interest" description="Disordered" evidence="6">
    <location>
        <begin position="805"/>
        <end position="852"/>
    </location>
</feature>
<dbReference type="CDD" id="cd15472">
    <property type="entry name" value="Myo5p-like_CBD_Rasip1"/>
    <property type="match status" value="1"/>
</dbReference>
<evidence type="ECO:0000313" key="11">
    <source>
        <dbReference type="Proteomes" id="UP000694555"/>
    </source>
</evidence>
<evidence type="ECO:0000259" key="7">
    <source>
        <dbReference type="PROSITE" id="PS50106"/>
    </source>
</evidence>
<dbReference type="InterPro" id="IPR036034">
    <property type="entry name" value="PDZ_sf"/>
</dbReference>
<reference evidence="10" key="2">
    <citation type="submission" date="2025-09" db="UniProtKB">
        <authorList>
            <consortium name="Ensembl"/>
        </authorList>
    </citation>
    <scope>IDENTIFICATION</scope>
</reference>
<dbReference type="GO" id="GO:0001755">
    <property type="term" value="P:neural crest cell migration"/>
    <property type="evidence" value="ECO:0007669"/>
    <property type="project" value="TreeGrafter"/>
</dbReference>
<dbReference type="InterPro" id="IPR002710">
    <property type="entry name" value="Dilute_dom"/>
</dbReference>
<dbReference type="InterPro" id="IPR052072">
    <property type="entry name" value="Vascular_dev_regulator"/>
</dbReference>
<evidence type="ECO:0000259" key="8">
    <source>
        <dbReference type="PROSITE" id="PS50200"/>
    </source>
</evidence>
<evidence type="ECO:0000256" key="3">
    <source>
        <dbReference type="ARBA" id="ARBA00057550"/>
    </source>
</evidence>
<sequence>MFYGSSSTMTPPSKNRLKRQSRIFSQVLYRTLSYKDRSSASASPAAGEDDPAELSTQLSAPGVLKIFGGNICAGTNYKSVLATGSSGARELVKEALERYGLSQLSAGQYALCDVIGRFEGPEKQWQTEGLRVLGDHEKPLLIQDLWKPREGFSRRLELRKRAEVEELAAKDVDTTTAGQSWVRGRERGRGAVTTPPSCLRETDPTPALEPRLQHGGNPRGPPPGLGTMRGTAFAARPGLFICSGSHSLVYLLNREQHTVGQRTQASKPSISLSAPDILPLHCTIRKLRPSRHRSEEKLVLEPIAGAGISVNFAKVARTVVLRHGDLLSLGLYYLLLYKDPMKAQPLPAQTLLRLRALHPAVPEGPPVCGACGSLLKERDPVTKKRGPSPAGGPRVPRRKLLLEFEPAAEDVLLRRIMTLIEPGGDDHKLTPAFLLCLCIQHSATSFEPGDFGQLLLKAAKMIQRTVWERTRELAEKQSQHQDPAALSRFTITDLLPDLQHILFWMANAIEVLYFIQQKSPTYIQSMEEELDVRGSKESLFSSTITASEEAMTVLEEVIMYTFQQCVYYISKCLYVSLPALLECNPFQNECRESWRTSPPLPEELRRVVLIYQAALDLLRQYEVHPEITSQMFAYLFFFSNTLLFNQLLDKGQSSLNTQPELGGDAQIRFVLPSLSLPPSSRALAPRRKRLLTSAVRPALCFLAQMTWPSLRAEFPALSPAQLYRVLSQCQAVMDVGCIAAWQPGEEENPATFQPDDTLESFDNHPPIVLPSGGFKVDLEVETLDDNIYRHLLYIRHFLWSLRSKSPHASEGPGSAPPKVACTPRRGSFSPGWAGESWVPLGDPSEPSAKGLLPSPALQEKLKQLQLGRGSAPKAGTAPTDPSCLLTPPTTPLNFDSGSPESPQGTGKGLQDPRRNGMNGTKGSTPEGCSPTPYDYPTPESSSRSSATDDFCYVFVVELERGPIGLGMGLIDGLHTPLCSPGIYIRTLIEDSPAATDGRLSIGDRILAVNGTSLIGADYQSAVDLIRSGGKKLRFLVAKSDTEIAKKISSSSSSS</sequence>
<dbReference type="InterPro" id="IPR029071">
    <property type="entry name" value="Ubiquitin-like_domsf"/>
</dbReference>
<comment type="similarity">
    <text evidence="4">Belongs to the RADIL family.</text>
</comment>
<keyword evidence="11" id="KW-1185">Reference proteome</keyword>
<name>A0A8C0BP96_9AVES</name>
<dbReference type="CDD" id="cd17116">
    <property type="entry name" value="RA_Radil_like"/>
    <property type="match status" value="1"/>
</dbReference>
<feature type="domain" description="Dilute" evidence="9">
    <location>
        <begin position="492"/>
        <end position="764"/>
    </location>
</feature>
<dbReference type="SUPFAM" id="SSF49879">
    <property type="entry name" value="SMAD/FHA domain"/>
    <property type="match status" value="1"/>
</dbReference>
<dbReference type="Ensembl" id="ENSBJAT00000020205.1">
    <property type="protein sequence ID" value="ENSBJAP00000019658.1"/>
    <property type="gene ID" value="ENSBJAG00000012903.1"/>
</dbReference>
<organism evidence="10 11">
    <name type="scientific">Buteo japonicus</name>
    <dbReference type="NCBI Taxonomy" id="224669"/>
    <lineage>
        <taxon>Eukaryota</taxon>
        <taxon>Metazoa</taxon>
        <taxon>Chordata</taxon>
        <taxon>Craniata</taxon>
        <taxon>Vertebrata</taxon>
        <taxon>Euteleostomi</taxon>
        <taxon>Archelosauria</taxon>
        <taxon>Archosauria</taxon>
        <taxon>Dinosauria</taxon>
        <taxon>Saurischia</taxon>
        <taxon>Theropoda</taxon>
        <taxon>Coelurosauria</taxon>
        <taxon>Aves</taxon>
        <taxon>Neognathae</taxon>
        <taxon>Neoaves</taxon>
        <taxon>Telluraves</taxon>
        <taxon>Accipitrimorphae</taxon>
        <taxon>Accipitriformes</taxon>
        <taxon>Accipitridae</taxon>
        <taxon>Accipitrinae</taxon>
        <taxon>Buteo</taxon>
    </lineage>
</organism>
<dbReference type="Pfam" id="PF00498">
    <property type="entry name" value="FHA"/>
    <property type="match status" value="1"/>
</dbReference>
<dbReference type="PROSITE" id="PS50106">
    <property type="entry name" value="PDZ"/>
    <property type="match status" value="1"/>
</dbReference>
<evidence type="ECO:0000259" key="9">
    <source>
        <dbReference type="PROSITE" id="PS51126"/>
    </source>
</evidence>
<keyword evidence="1" id="KW-0217">Developmental protein</keyword>
<dbReference type="GO" id="GO:0005874">
    <property type="term" value="C:microtubule"/>
    <property type="evidence" value="ECO:0007669"/>
    <property type="project" value="TreeGrafter"/>
</dbReference>